<dbReference type="InterPro" id="IPR023750">
    <property type="entry name" value="RbsD-like_sf"/>
</dbReference>
<comment type="pathway">
    <text evidence="6">Carbohydrate metabolism; D-ribose degradation; D-ribose 5-phosphate from beta-D-ribopyranose: step 1/2.</text>
</comment>
<evidence type="ECO:0000256" key="4">
    <source>
        <dbReference type="ARBA" id="ARBA00023235"/>
    </source>
</evidence>
<dbReference type="InterPro" id="IPR023064">
    <property type="entry name" value="D-ribose_pyranase"/>
</dbReference>
<dbReference type="OrthoDB" id="9805009at2"/>
<dbReference type="UniPathway" id="UPA00916">
    <property type="reaction ID" value="UER00888"/>
</dbReference>
<accession>A0A069CUI3</accession>
<dbReference type="RefSeq" id="WP_027698936.1">
    <property type="nucleotide sequence ID" value="NZ_DF820488.1"/>
</dbReference>
<comment type="subunit">
    <text evidence="6">Homodecamer.</text>
</comment>
<dbReference type="GO" id="GO:0048029">
    <property type="term" value="F:monosaccharide binding"/>
    <property type="evidence" value="ECO:0007669"/>
    <property type="project" value="InterPro"/>
</dbReference>
<dbReference type="eggNOG" id="COG1869">
    <property type="taxonomic scope" value="Bacteria"/>
</dbReference>
<evidence type="ECO:0000256" key="6">
    <source>
        <dbReference type="HAMAP-Rule" id="MF_01661"/>
    </source>
</evidence>
<comment type="similarity">
    <text evidence="6">Belongs to the RbsD / FucU family. RbsD subfamily.</text>
</comment>
<evidence type="ECO:0000256" key="5">
    <source>
        <dbReference type="ARBA" id="ARBA00023277"/>
    </source>
</evidence>
<protein>
    <recommendedName>
        <fullName evidence="2 6">D-ribose pyranase</fullName>
        <ecNumber evidence="2 6">5.4.99.62</ecNumber>
    </recommendedName>
</protein>
<keyword evidence="5 6" id="KW-0119">Carbohydrate metabolism</keyword>
<dbReference type="GO" id="GO:0062193">
    <property type="term" value="F:D-ribose pyranase activity"/>
    <property type="evidence" value="ECO:0007669"/>
    <property type="project" value="UniProtKB-EC"/>
</dbReference>
<comment type="function">
    <text evidence="6">Catalyzes the interconversion of beta-pyran and beta-furan forms of D-ribose.</text>
</comment>
<comment type="catalytic activity">
    <reaction evidence="1 6">
        <text>beta-D-ribopyranose = beta-D-ribofuranose</text>
        <dbReference type="Rhea" id="RHEA:25432"/>
        <dbReference type="ChEBI" id="CHEBI:27476"/>
        <dbReference type="ChEBI" id="CHEBI:47002"/>
        <dbReference type="EC" id="5.4.99.62"/>
    </reaction>
</comment>
<dbReference type="AlphaFoldDB" id="A0A069CUI3"/>
<dbReference type="PANTHER" id="PTHR37831:SF1">
    <property type="entry name" value="D-RIBOSE PYRANASE"/>
    <property type="match status" value="1"/>
</dbReference>
<proteinExistence type="inferred from homology"/>
<dbReference type="HAMAP" id="MF_01661">
    <property type="entry name" value="D_rib_pyranase"/>
    <property type="match status" value="1"/>
</dbReference>
<evidence type="ECO:0000313" key="8">
    <source>
        <dbReference type="Proteomes" id="UP000030643"/>
    </source>
</evidence>
<name>A0A069CUI3_WEIOS</name>
<dbReference type="PANTHER" id="PTHR37831">
    <property type="entry name" value="D-RIBOSE PYRANASE"/>
    <property type="match status" value="1"/>
</dbReference>
<keyword evidence="8" id="KW-1185">Reference proteome</keyword>
<evidence type="ECO:0000256" key="2">
    <source>
        <dbReference type="ARBA" id="ARBA00012862"/>
    </source>
</evidence>
<feature type="binding site" evidence="6">
    <location>
        <begin position="123"/>
        <end position="125"/>
    </location>
    <ligand>
        <name>substrate</name>
    </ligand>
</feature>
<dbReference type="GO" id="GO:0019303">
    <property type="term" value="P:D-ribose catabolic process"/>
    <property type="evidence" value="ECO:0007669"/>
    <property type="project" value="UniProtKB-UniRule"/>
</dbReference>
<dbReference type="GO" id="GO:0016872">
    <property type="term" value="F:intramolecular lyase activity"/>
    <property type="evidence" value="ECO:0007669"/>
    <property type="project" value="UniProtKB-UniRule"/>
</dbReference>
<dbReference type="Pfam" id="PF05025">
    <property type="entry name" value="RbsD_FucU"/>
    <property type="match status" value="1"/>
</dbReference>
<dbReference type="STRING" id="1329250.WOSG25_051460"/>
<dbReference type="NCBIfam" id="NF008761">
    <property type="entry name" value="PRK11797.1"/>
    <property type="match status" value="1"/>
</dbReference>
<reference evidence="8" key="1">
    <citation type="journal article" date="2014" name="Genome Announc.">
        <title>Draft genome sequence of Weissella oryzae SG25T, isolated from fermented rice grains.</title>
        <authorList>
            <person name="Tanizawa Y."/>
            <person name="Fujisawa T."/>
            <person name="Mochizuki T."/>
            <person name="Kaminuma E."/>
            <person name="Suzuki Y."/>
            <person name="Nakamura Y."/>
            <person name="Tohno M."/>
        </authorList>
    </citation>
    <scope>NUCLEOTIDE SEQUENCE [LARGE SCALE GENOMIC DNA]</scope>
    <source>
        <strain evidence="8">DSM 25784 / JCM 18191 / LMG 30913 / SG25</strain>
    </source>
</reference>
<comment type="subcellular location">
    <subcellularLocation>
        <location evidence="6">Cytoplasm</location>
    </subcellularLocation>
</comment>
<dbReference type="InterPro" id="IPR007721">
    <property type="entry name" value="RbsD_FucU"/>
</dbReference>
<gene>
    <name evidence="6" type="primary">rbsD</name>
    <name evidence="7" type="ORF">WOSG25_051460</name>
</gene>
<organism evidence="7 8">
    <name type="scientific">Weissella oryzae (strain DSM 25784 / JCM 18191 / LMG 30913 / SG25)</name>
    <dbReference type="NCBI Taxonomy" id="1329250"/>
    <lineage>
        <taxon>Bacteria</taxon>
        <taxon>Bacillati</taxon>
        <taxon>Bacillota</taxon>
        <taxon>Bacilli</taxon>
        <taxon>Lactobacillales</taxon>
        <taxon>Lactobacillaceae</taxon>
        <taxon>Weissella</taxon>
    </lineage>
</organism>
<feature type="active site" description="Proton donor" evidence="6">
    <location>
        <position position="20"/>
    </location>
</feature>
<sequence>MRKTNLLNTKLSNVISEIGHTQWLTIGDSGLPVKDDGRKIDLAVVRGLPLFIDVLAATLSEMKVQKVYLAEEIKTENPSQLAAIEALLDSDVEIVWISHNELKAMSRDENNIATVRTGETTPFSNIVLESNVDFVGEAIK</sequence>
<dbReference type="Proteomes" id="UP000030643">
    <property type="component" value="Unassembled WGS sequence"/>
</dbReference>
<dbReference type="SUPFAM" id="SSF102546">
    <property type="entry name" value="RbsD-like"/>
    <property type="match status" value="1"/>
</dbReference>
<dbReference type="GO" id="GO:0005829">
    <property type="term" value="C:cytosol"/>
    <property type="evidence" value="ECO:0007669"/>
    <property type="project" value="TreeGrafter"/>
</dbReference>
<dbReference type="EMBL" id="DF820488">
    <property type="protein sequence ID" value="GAK30873.1"/>
    <property type="molecule type" value="Genomic_DNA"/>
</dbReference>
<keyword evidence="3 6" id="KW-0963">Cytoplasm</keyword>
<dbReference type="Gene3D" id="3.40.1650.10">
    <property type="entry name" value="RbsD-like domain"/>
    <property type="match status" value="1"/>
</dbReference>
<evidence type="ECO:0000313" key="7">
    <source>
        <dbReference type="EMBL" id="GAK30873.1"/>
    </source>
</evidence>
<dbReference type="EC" id="5.4.99.62" evidence="2 6"/>
<keyword evidence="4 6" id="KW-0413">Isomerase</keyword>
<evidence type="ECO:0000256" key="3">
    <source>
        <dbReference type="ARBA" id="ARBA00022490"/>
    </source>
</evidence>
<feature type="binding site" evidence="6">
    <location>
        <position position="28"/>
    </location>
    <ligand>
        <name>substrate</name>
    </ligand>
</feature>
<feature type="binding site" evidence="6">
    <location>
        <position position="99"/>
    </location>
    <ligand>
        <name>substrate</name>
    </ligand>
</feature>
<evidence type="ECO:0000256" key="1">
    <source>
        <dbReference type="ARBA" id="ARBA00000223"/>
    </source>
</evidence>